<proteinExistence type="predicted"/>
<feature type="domain" description="Leucine-rich repeat-containing N-terminal plant-type" evidence="9">
    <location>
        <begin position="27"/>
        <end position="71"/>
    </location>
</feature>
<dbReference type="InterPro" id="IPR053211">
    <property type="entry name" value="DNA_repair-toleration"/>
</dbReference>
<dbReference type="OrthoDB" id="848941at2759"/>
<dbReference type="SMART" id="SM00369">
    <property type="entry name" value="LRR_TYP"/>
    <property type="match status" value="9"/>
</dbReference>
<comment type="caution">
    <text evidence="10">The sequence shown here is derived from an EMBL/GenBank/DDBJ whole genome shotgun (WGS) entry which is preliminary data.</text>
</comment>
<dbReference type="InterPro" id="IPR032675">
    <property type="entry name" value="LRR_dom_sf"/>
</dbReference>
<evidence type="ECO:0000313" key="11">
    <source>
        <dbReference type="Proteomes" id="UP001141552"/>
    </source>
</evidence>
<dbReference type="Pfam" id="PF00560">
    <property type="entry name" value="LRR_1"/>
    <property type="match status" value="5"/>
</dbReference>
<dbReference type="PANTHER" id="PTHR48060:SF17">
    <property type="entry name" value="LRR RECEPTOR-LIKE SERINE_THREONINE-PROTEIN KINASE IRK-RELATED"/>
    <property type="match status" value="1"/>
</dbReference>
<evidence type="ECO:0000256" key="1">
    <source>
        <dbReference type="ARBA" id="ARBA00004167"/>
    </source>
</evidence>
<dbReference type="InterPro" id="IPR013210">
    <property type="entry name" value="LRR_N_plant-typ"/>
</dbReference>
<dbReference type="FunFam" id="3.80.10.10:FF:000095">
    <property type="entry name" value="LRR receptor-like serine/threonine-protein kinase GSO1"/>
    <property type="match status" value="2"/>
</dbReference>
<organism evidence="10 11">
    <name type="scientific">Turnera subulata</name>
    <dbReference type="NCBI Taxonomy" id="218843"/>
    <lineage>
        <taxon>Eukaryota</taxon>
        <taxon>Viridiplantae</taxon>
        <taxon>Streptophyta</taxon>
        <taxon>Embryophyta</taxon>
        <taxon>Tracheophyta</taxon>
        <taxon>Spermatophyta</taxon>
        <taxon>Magnoliopsida</taxon>
        <taxon>eudicotyledons</taxon>
        <taxon>Gunneridae</taxon>
        <taxon>Pentapetalae</taxon>
        <taxon>rosids</taxon>
        <taxon>fabids</taxon>
        <taxon>Malpighiales</taxon>
        <taxon>Passifloraceae</taxon>
        <taxon>Turnera</taxon>
    </lineage>
</organism>
<keyword evidence="5" id="KW-0677">Repeat</keyword>
<accession>A0A9Q0JRQ6</accession>
<evidence type="ECO:0000256" key="5">
    <source>
        <dbReference type="ARBA" id="ARBA00022737"/>
    </source>
</evidence>
<reference evidence="10" key="1">
    <citation type="submission" date="2022-02" db="EMBL/GenBank/DDBJ databases">
        <authorList>
            <person name="Henning P.M."/>
            <person name="McCubbin A.G."/>
            <person name="Shore J.S."/>
        </authorList>
    </citation>
    <scope>NUCLEOTIDE SEQUENCE</scope>
    <source>
        <strain evidence="10">F60SS</strain>
        <tissue evidence="10">Leaves</tissue>
    </source>
</reference>
<sequence>MEFLARFLVLGFIVSLQIPGYNCCFQEERLALLEFKAGVVSIDNGDPDQILPSWTNHRQSNCCGWERVTCNSTTGHIIKLSLGATREIVDDQTAWSLNSSLFQHFKELGSLNLSHNAIIEFLDSGDSKTWSKLSKLEYLDLSWNYLQKDILAAVSELPALKYLDLQVNGITGLLSDKDLAKLKNLEVLLLQYNALNGSLPFPYLANFSSLEVLDLSWNQFSGSILPPIRQLSALRTLKVSHNYLSGSLQGVCELKKLEWLDIGNNMFQGAIPPCLNSLVSLRKLDLSGNKFTESFTSLVSALPALEYIDLSHNSFEGTFHFSSFANHSKLEVVRIVNDNAKFEVVTEYPSWTPSFQLKVLVLISCNVNKISGVIPTFLSNQHSLNVLDMSRNNLKGRLPDWFLNNNTRLQTLRLTNNYFSGPFHLPQNHYVSCQEIDVSGNHFSGEIQANIGELLPGLLHLNLSRNAFESSLPYSVSGMRQLLTLDLSFNNFSGEIPAELGSNLINLYILKLSANRFRGGIFSRHFNLTQLRYLHLDRNQFTGLPNVITGPSQFLTLLDASNNHISGEIPHWIRDIRVSRLDLSFNNLSGEIPHEIGKLGWAQEENTSYLYELSLSHNQLTGQIPKSLSNLTQIQNLDLSYNHLRGKIPEVLSVLRSLQSFSVAHNNLSGRIPDIKPQSGTFNRSSYEGNPSLCGFPSEKRCNAFF</sequence>
<evidence type="ECO:0000259" key="9">
    <source>
        <dbReference type="Pfam" id="PF08263"/>
    </source>
</evidence>
<evidence type="ECO:0000313" key="10">
    <source>
        <dbReference type="EMBL" id="KAJ4851668.1"/>
    </source>
</evidence>
<keyword evidence="3" id="KW-0812">Transmembrane</keyword>
<dbReference type="AlphaFoldDB" id="A0A9Q0JRQ6"/>
<protein>
    <recommendedName>
        <fullName evidence="9">Leucine-rich repeat-containing N-terminal plant-type domain-containing protein</fullName>
    </recommendedName>
</protein>
<feature type="chain" id="PRO_5040310315" description="Leucine-rich repeat-containing N-terminal plant-type domain-containing protein" evidence="8">
    <location>
        <begin position="25"/>
        <end position="706"/>
    </location>
</feature>
<evidence type="ECO:0000256" key="7">
    <source>
        <dbReference type="ARBA" id="ARBA00023136"/>
    </source>
</evidence>
<dbReference type="InterPro" id="IPR003591">
    <property type="entry name" value="Leu-rich_rpt_typical-subtyp"/>
</dbReference>
<keyword evidence="2" id="KW-0433">Leucine-rich repeat</keyword>
<comment type="subcellular location">
    <subcellularLocation>
        <location evidence="1">Membrane</location>
        <topology evidence="1">Single-pass membrane protein</topology>
    </subcellularLocation>
</comment>
<dbReference type="SUPFAM" id="SSF52058">
    <property type="entry name" value="L domain-like"/>
    <property type="match status" value="2"/>
</dbReference>
<keyword evidence="6" id="KW-1133">Transmembrane helix</keyword>
<keyword evidence="7" id="KW-0472">Membrane</keyword>
<dbReference type="Gene3D" id="3.80.10.10">
    <property type="entry name" value="Ribonuclease Inhibitor"/>
    <property type="match status" value="3"/>
</dbReference>
<dbReference type="GO" id="GO:0016020">
    <property type="term" value="C:membrane"/>
    <property type="evidence" value="ECO:0007669"/>
    <property type="project" value="UniProtKB-SubCell"/>
</dbReference>
<evidence type="ECO:0000256" key="3">
    <source>
        <dbReference type="ARBA" id="ARBA00022692"/>
    </source>
</evidence>
<feature type="signal peptide" evidence="8">
    <location>
        <begin position="1"/>
        <end position="24"/>
    </location>
</feature>
<gene>
    <name evidence="10" type="ORF">Tsubulata_014492</name>
</gene>
<evidence type="ECO:0000256" key="8">
    <source>
        <dbReference type="SAM" id="SignalP"/>
    </source>
</evidence>
<dbReference type="Proteomes" id="UP001141552">
    <property type="component" value="Unassembled WGS sequence"/>
</dbReference>
<keyword evidence="4 8" id="KW-0732">Signal</keyword>
<dbReference type="Pfam" id="PF08263">
    <property type="entry name" value="LRRNT_2"/>
    <property type="match status" value="1"/>
</dbReference>
<reference evidence="10" key="2">
    <citation type="journal article" date="2023" name="Plants (Basel)">
        <title>Annotation of the Turnera subulata (Passifloraceae) Draft Genome Reveals the S-Locus Evolved after the Divergence of Turneroideae from Passifloroideae in a Stepwise Manner.</title>
        <authorList>
            <person name="Henning P.M."/>
            <person name="Roalson E.H."/>
            <person name="Mir W."/>
            <person name="McCubbin A.G."/>
            <person name="Shore J.S."/>
        </authorList>
    </citation>
    <scope>NUCLEOTIDE SEQUENCE</scope>
    <source>
        <strain evidence="10">F60SS</strain>
    </source>
</reference>
<evidence type="ECO:0000256" key="6">
    <source>
        <dbReference type="ARBA" id="ARBA00022989"/>
    </source>
</evidence>
<evidence type="ECO:0000256" key="2">
    <source>
        <dbReference type="ARBA" id="ARBA00022614"/>
    </source>
</evidence>
<keyword evidence="11" id="KW-1185">Reference proteome</keyword>
<dbReference type="InterPro" id="IPR001611">
    <property type="entry name" value="Leu-rich_rpt"/>
</dbReference>
<evidence type="ECO:0000256" key="4">
    <source>
        <dbReference type="ARBA" id="ARBA00022729"/>
    </source>
</evidence>
<dbReference type="Pfam" id="PF13855">
    <property type="entry name" value="LRR_8"/>
    <property type="match status" value="2"/>
</dbReference>
<name>A0A9Q0JRQ6_9ROSI</name>
<dbReference type="EMBL" id="JAKUCV010000001">
    <property type="protein sequence ID" value="KAJ4851668.1"/>
    <property type="molecule type" value="Genomic_DNA"/>
</dbReference>
<dbReference type="PANTHER" id="PTHR48060">
    <property type="entry name" value="DNA DAMAGE-REPAIR/TOLERATION PROTEIN DRT100"/>
    <property type="match status" value="1"/>
</dbReference>